<sequence length="51" mass="5793">MGILTLITLESSKKKDSKKLGNLDYHDLTSKSRNYKLTLSLQSKIQAIQIQ</sequence>
<dbReference type="RefSeq" id="WP_160659364.1">
    <property type="nucleotide sequence ID" value="NZ_JRMP02000003.1"/>
</dbReference>
<evidence type="ECO:0000313" key="1">
    <source>
        <dbReference type="EMBL" id="MWV70336.1"/>
    </source>
</evidence>
<accession>A0A6B0HM96</accession>
<dbReference type="EMBL" id="QBIU01000002">
    <property type="protein sequence ID" value="MWV70336.1"/>
    <property type="molecule type" value="Genomic_DNA"/>
</dbReference>
<reference evidence="1 2" key="1">
    <citation type="submission" date="2019-12" db="EMBL/GenBank/DDBJ databases">
        <title>Multi-Generational Helicobacter saguini Isolates.</title>
        <authorList>
            <person name="Mannion A."/>
            <person name="Shen Z."/>
            <person name="Fox J.G."/>
        </authorList>
    </citation>
    <scope>NUCLEOTIDE SEQUENCE [LARGE SCALE GENOMIC DNA]</scope>
    <source>
        <strain evidence="2">16-048 (F4)</strain>
    </source>
</reference>
<comment type="caution">
    <text evidence="1">The sequence shown here is derived from an EMBL/GenBank/DDBJ whole genome shotgun (WGS) entry which is preliminary data.</text>
</comment>
<organism evidence="1 2">
    <name type="scientific">Helicobacter saguini</name>
    <dbReference type="NCBI Taxonomy" id="1548018"/>
    <lineage>
        <taxon>Bacteria</taxon>
        <taxon>Pseudomonadati</taxon>
        <taxon>Campylobacterota</taxon>
        <taxon>Epsilonproteobacteria</taxon>
        <taxon>Campylobacterales</taxon>
        <taxon>Helicobacteraceae</taxon>
        <taxon>Helicobacter</taxon>
    </lineage>
</organism>
<dbReference type="Proteomes" id="UP000477070">
    <property type="component" value="Unassembled WGS sequence"/>
</dbReference>
<protein>
    <submittedName>
        <fullName evidence="1">Uncharacterized protein</fullName>
    </submittedName>
</protein>
<evidence type="ECO:0000313" key="2">
    <source>
        <dbReference type="Proteomes" id="UP000477070"/>
    </source>
</evidence>
<name>A0A6B0HM96_9HELI</name>
<proteinExistence type="predicted"/>
<dbReference type="AlphaFoldDB" id="A0A6B0HM96"/>
<gene>
    <name evidence="1" type="ORF">DCO61_10080</name>
</gene>